<feature type="transmembrane region" description="Helical" evidence="1">
    <location>
        <begin position="7"/>
        <end position="28"/>
    </location>
</feature>
<proteinExistence type="predicted"/>
<comment type="caution">
    <text evidence="2">The sequence shown here is derived from an EMBL/GenBank/DDBJ whole genome shotgun (WGS) entry which is preliminary data.</text>
</comment>
<evidence type="ECO:0000256" key="1">
    <source>
        <dbReference type="SAM" id="Phobius"/>
    </source>
</evidence>
<feature type="transmembrane region" description="Helical" evidence="1">
    <location>
        <begin position="34"/>
        <end position="54"/>
    </location>
</feature>
<organism evidence="2 3">
    <name type="scientific">Wickerhamomyces pijperi</name>
    <name type="common">Yeast</name>
    <name type="synonym">Pichia pijperi</name>
    <dbReference type="NCBI Taxonomy" id="599730"/>
    <lineage>
        <taxon>Eukaryota</taxon>
        <taxon>Fungi</taxon>
        <taxon>Dikarya</taxon>
        <taxon>Ascomycota</taxon>
        <taxon>Saccharomycotina</taxon>
        <taxon>Saccharomycetes</taxon>
        <taxon>Phaffomycetales</taxon>
        <taxon>Wickerhamomycetaceae</taxon>
        <taxon>Wickerhamomyces</taxon>
    </lineage>
</organism>
<protein>
    <submittedName>
        <fullName evidence="2">Uncharacterized protein</fullName>
    </submittedName>
</protein>
<reference evidence="2" key="2">
    <citation type="submission" date="2021-01" db="EMBL/GenBank/DDBJ databases">
        <authorList>
            <person name="Schikora-Tamarit M.A."/>
        </authorList>
    </citation>
    <scope>NUCLEOTIDE SEQUENCE</scope>
    <source>
        <strain evidence="2">CBS2887</strain>
    </source>
</reference>
<dbReference type="Proteomes" id="UP000774326">
    <property type="component" value="Unassembled WGS sequence"/>
</dbReference>
<feature type="transmembrane region" description="Helical" evidence="1">
    <location>
        <begin position="219"/>
        <end position="241"/>
    </location>
</feature>
<gene>
    <name evidence="2" type="ORF">WICPIJ_000501</name>
</gene>
<dbReference type="EMBL" id="JAEUBG010000312">
    <property type="protein sequence ID" value="KAH3688511.1"/>
    <property type="molecule type" value="Genomic_DNA"/>
</dbReference>
<evidence type="ECO:0000313" key="3">
    <source>
        <dbReference type="Proteomes" id="UP000774326"/>
    </source>
</evidence>
<keyword evidence="1" id="KW-0812">Transmembrane</keyword>
<feature type="transmembrane region" description="Helical" evidence="1">
    <location>
        <begin position="313"/>
        <end position="334"/>
    </location>
</feature>
<evidence type="ECO:0000313" key="2">
    <source>
        <dbReference type="EMBL" id="KAH3688511.1"/>
    </source>
</evidence>
<name>A0A9P8QDL9_WICPI</name>
<accession>A0A9P8QDL9</accession>
<keyword evidence="1" id="KW-1133">Transmembrane helix</keyword>
<sequence>MLRRMGSFIFNLICTVMEIVITPFVQLLKRLLGSLLYPFEIFWFWLTVVFSPLFKVKKQLKKGKKSVKRKISKVRNSVKESTTVTMNARQRRHKAKKMAKDSLGGREPHQEAGAYSFKDYRSDMVRIIETFIKNMVDIFVIDEVKSLILSFKATVHRRITQIKFILRWAYSCFRVFQSYQFVLMLLDLGAVDSVAMVALFGLAVVLMTAASVIGGLPGIFINAVILLLGSGYILSLCSMLGSNLNDLFNDRLSIPLLIEQTFIEVMGIPKEHQANRYHFVMGHTWNNTKKKELVKYKMTFIVDFVYDTIWDTFIATFAGLYAFPVGASISALVYGPGKVRSWNRRFERLCAKYGIEPLATVDTLTTKEICVLGYFSKMSTNVPLLTWFGKAVAPVVVTAYLCLKQLKKEKEKELQL</sequence>
<reference evidence="2" key="1">
    <citation type="journal article" date="2021" name="Open Biol.">
        <title>Shared evolutionary footprints suggest mitochondrial oxidative damage underlies multiple complex I losses in fungi.</title>
        <authorList>
            <person name="Schikora-Tamarit M.A."/>
            <person name="Marcet-Houben M."/>
            <person name="Nosek J."/>
            <person name="Gabaldon T."/>
        </authorList>
    </citation>
    <scope>NUCLEOTIDE SEQUENCE</scope>
    <source>
        <strain evidence="2">CBS2887</strain>
    </source>
</reference>
<keyword evidence="3" id="KW-1185">Reference proteome</keyword>
<dbReference type="AlphaFoldDB" id="A0A9P8QDL9"/>
<keyword evidence="1" id="KW-0472">Membrane</keyword>
<feature type="transmembrane region" description="Helical" evidence="1">
    <location>
        <begin position="194"/>
        <end position="213"/>
    </location>
</feature>